<accession>A0A4Y1QSE4</accession>
<dbReference type="PANTHER" id="PTHR42647:SF22">
    <property type="entry name" value="BOI-RELATED E3 UBIQUITIN-PROTEIN LIGASE 2-RELATED"/>
    <property type="match status" value="1"/>
</dbReference>
<evidence type="ECO:0000256" key="2">
    <source>
        <dbReference type="ARBA" id="ARBA00022771"/>
    </source>
</evidence>
<dbReference type="PANTHER" id="PTHR42647">
    <property type="entry name" value="SBP (S-RIBONUCLEASE BINDING PROTEIN) FAMILY PROTEIN"/>
    <property type="match status" value="1"/>
</dbReference>
<dbReference type="InterPro" id="IPR008265">
    <property type="entry name" value="Lipase_GDSL_AS"/>
</dbReference>
<keyword evidence="4" id="KW-0175">Coiled coil</keyword>
<dbReference type="PROSITE" id="PS01098">
    <property type="entry name" value="LIPASE_GDSL_SER"/>
    <property type="match status" value="1"/>
</dbReference>
<reference evidence="6" key="1">
    <citation type="journal article" date="2019" name="Science">
        <title>Mutation of a bHLH transcription factor allowed almond domestication.</title>
        <authorList>
            <person name="Sanchez-Perez R."/>
            <person name="Pavan S."/>
            <person name="Mazzeo R."/>
            <person name="Moldovan C."/>
            <person name="Aiese Cigliano R."/>
            <person name="Del Cueto J."/>
            <person name="Ricciardi F."/>
            <person name="Lotti C."/>
            <person name="Ricciardi L."/>
            <person name="Dicenta F."/>
            <person name="Lopez-Marques R.L."/>
            <person name="Lindberg Moller B."/>
        </authorList>
    </citation>
    <scope>NUCLEOTIDE SEQUENCE</scope>
</reference>
<dbReference type="GO" id="GO:0016298">
    <property type="term" value="F:lipase activity"/>
    <property type="evidence" value="ECO:0007669"/>
    <property type="project" value="InterPro"/>
</dbReference>
<keyword evidence="2" id="KW-0863">Zinc-finger</keyword>
<keyword evidence="3" id="KW-0862">Zinc</keyword>
<keyword evidence="6" id="KW-0378">Hydrolase</keyword>
<feature type="transmembrane region" description="Helical" evidence="5">
    <location>
        <begin position="21"/>
        <end position="44"/>
    </location>
</feature>
<feature type="coiled-coil region" evidence="4">
    <location>
        <begin position="122"/>
        <end position="198"/>
    </location>
</feature>
<keyword evidence="1" id="KW-0479">Metal-binding</keyword>
<name>A0A4Y1QSE4_PRUDU</name>
<dbReference type="InterPro" id="IPR036514">
    <property type="entry name" value="SGNH_hydro_sf"/>
</dbReference>
<dbReference type="Pfam" id="PF13920">
    <property type="entry name" value="zf-C3HC4_3"/>
    <property type="match status" value="1"/>
</dbReference>
<dbReference type="FunFam" id="3.30.40.10:FF:000239">
    <property type="entry name" value="probable BOI-related E3 ubiquitin-protein ligase 2"/>
    <property type="match status" value="1"/>
</dbReference>
<evidence type="ECO:0000256" key="5">
    <source>
        <dbReference type="SAM" id="Phobius"/>
    </source>
</evidence>
<sequence>MKNLPRPPFYLKQKQVICRAAMNNLFFFMFVYVDLILSTAQAIVKLPNNVTIPGVFMFGDSIVDTGNNNNLTTLVKSNFLPYGRDFMGGLPTGRFGNGKVPSDLIALGAQLDLQRHELDCILQLQNEKLRQKEEHLAQATKRAIELQDCLRKAEMESETWQRMAKANETMVIDLNNTLEQVRERLVFVSNEAEDAESCCGSCDRGGHRDNDRVAMLQEHRVVEEKGKKLACKNCNTRRSCVLFLPCRHLCSCKSCEPFLGSCPVCESTKEASMEVFLV</sequence>
<dbReference type="InterPro" id="IPR013083">
    <property type="entry name" value="Znf_RING/FYVE/PHD"/>
</dbReference>
<dbReference type="GO" id="GO:0006629">
    <property type="term" value="P:lipid metabolic process"/>
    <property type="evidence" value="ECO:0007669"/>
    <property type="project" value="InterPro"/>
</dbReference>
<dbReference type="Gene3D" id="3.30.40.10">
    <property type="entry name" value="Zinc/RING finger domain, C3HC4 (zinc finger)"/>
    <property type="match status" value="1"/>
</dbReference>
<dbReference type="GO" id="GO:0008270">
    <property type="term" value="F:zinc ion binding"/>
    <property type="evidence" value="ECO:0007669"/>
    <property type="project" value="UniProtKB-KW"/>
</dbReference>
<protein>
    <submittedName>
        <fullName evidence="6">GDSL-like Lipase/Acylhydrolase superfamily protein</fullName>
    </submittedName>
</protein>
<keyword evidence="5" id="KW-0472">Membrane</keyword>
<evidence type="ECO:0000313" key="6">
    <source>
        <dbReference type="EMBL" id="BBG94794.1"/>
    </source>
</evidence>
<dbReference type="GO" id="GO:0004842">
    <property type="term" value="F:ubiquitin-protein transferase activity"/>
    <property type="evidence" value="ECO:0007669"/>
    <property type="project" value="TreeGrafter"/>
</dbReference>
<keyword evidence="5" id="KW-0812">Transmembrane</keyword>
<evidence type="ECO:0000256" key="3">
    <source>
        <dbReference type="ARBA" id="ARBA00022833"/>
    </source>
</evidence>
<dbReference type="EMBL" id="AP019297">
    <property type="protein sequence ID" value="BBG94794.1"/>
    <property type="molecule type" value="Genomic_DNA"/>
</dbReference>
<evidence type="ECO:0000256" key="1">
    <source>
        <dbReference type="ARBA" id="ARBA00022723"/>
    </source>
</evidence>
<evidence type="ECO:0000256" key="4">
    <source>
        <dbReference type="SAM" id="Coils"/>
    </source>
</evidence>
<dbReference type="Gene3D" id="3.40.50.1110">
    <property type="entry name" value="SGNH hydrolase"/>
    <property type="match status" value="1"/>
</dbReference>
<dbReference type="AlphaFoldDB" id="A0A4Y1QSE4"/>
<keyword evidence="5" id="KW-1133">Transmembrane helix</keyword>
<gene>
    <name evidence="6" type="ORF">Prudu_003163</name>
</gene>
<proteinExistence type="predicted"/>
<organism evidence="6">
    <name type="scientific">Prunus dulcis</name>
    <name type="common">Almond</name>
    <name type="synonym">Amygdalus dulcis</name>
    <dbReference type="NCBI Taxonomy" id="3755"/>
    <lineage>
        <taxon>Eukaryota</taxon>
        <taxon>Viridiplantae</taxon>
        <taxon>Streptophyta</taxon>
        <taxon>Embryophyta</taxon>
        <taxon>Tracheophyta</taxon>
        <taxon>Spermatophyta</taxon>
        <taxon>Magnoliopsida</taxon>
        <taxon>eudicotyledons</taxon>
        <taxon>Gunneridae</taxon>
        <taxon>Pentapetalae</taxon>
        <taxon>rosids</taxon>
        <taxon>fabids</taxon>
        <taxon>Rosales</taxon>
        <taxon>Rosaceae</taxon>
        <taxon>Amygdaloideae</taxon>
        <taxon>Amygdaleae</taxon>
        <taxon>Prunus</taxon>
    </lineage>
</organism>